<organism evidence="2 3">
    <name type="scientific">Dichanthelium oligosanthes</name>
    <dbReference type="NCBI Taxonomy" id="888268"/>
    <lineage>
        <taxon>Eukaryota</taxon>
        <taxon>Viridiplantae</taxon>
        <taxon>Streptophyta</taxon>
        <taxon>Embryophyta</taxon>
        <taxon>Tracheophyta</taxon>
        <taxon>Spermatophyta</taxon>
        <taxon>Magnoliopsida</taxon>
        <taxon>Liliopsida</taxon>
        <taxon>Poales</taxon>
        <taxon>Poaceae</taxon>
        <taxon>PACMAD clade</taxon>
        <taxon>Panicoideae</taxon>
        <taxon>Panicodae</taxon>
        <taxon>Paniceae</taxon>
        <taxon>Dichantheliinae</taxon>
        <taxon>Dichanthelium</taxon>
    </lineage>
</organism>
<evidence type="ECO:0000313" key="3">
    <source>
        <dbReference type="Proteomes" id="UP000095767"/>
    </source>
</evidence>
<feature type="region of interest" description="Disordered" evidence="1">
    <location>
        <begin position="218"/>
        <end position="242"/>
    </location>
</feature>
<dbReference type="PANTHER" id="PTHR31370">
    <property type="entry name" value="F-BOX PROTEIN FAMILY-LIKE"/>
    <property type="match status" value="1"/>
</dbReference>
<dbReference type="PANTHER" id="PTHR31370:SF2">
    <property type="entry name" value="OS08G0105100 PROTEIN"/>
    <property type="match status" value="1"/>
</dbReference>
<feature type="compositionally biased region" description="Low complexity" evidence="1">
    <location>
        <begin position="42"/>
        <end position="94"/>
    </location>
</feature>
<name>A0A1E5UYF1_9POAL</name>
<evidence type="ECO:0000256" key="1">
    <source>
        <dbReference type="SAM" id="MobiDB-lite"/>
    </source>
</evidence>
<feature type="non-terminal residue" evidence="2">
    <location>
        <position position="1"/>
    </location>
</feature>
<dbReference type="STRING" id="888268.A0A1E5UYF1"/>
<accession>A0A1E5UYF1</accession>
<protein>
    <submittedName>
        <fullName evidence="2">Uncharacterized protein</fullName>
    </submittedName>
</protein>
<keyword evidence="3" id="KW-1185">Reference proteome</keyword>
<sequence>LLEGLWAHQNPELGNLVVAVPGFLSVVAAHAIPQELSRASDRPPSSSSSPTPTAARPSSSSTATNPTTSSWASSHLSNPTPTSSSSRPRPTRIQSPPPPRTSSPGSPLAIAAACSTPTSPPAASRSRPTLSQPRSSRAWRRTSRCSRRDGRQRCACTGRPAGAWCARRRSRDDSSKPRRRQRTAPKLQLGYMPVQGCFGPSLDILIGWPRRLLDFPSPRSKSRDAATCLPIRRPPPRTRPWF</sequence>
<gene>
    <name evidence="2" type="ORF">BAE44_0021104</name>
</gene>
<proteinExistence type="predicted"/>
<comment type="caution">
    <text evidence="2">The sequence shown here is derived from an EMBL/GenBank/DDBJ whole genome shotgun (WGS) entry which is preliminary data.</text>
</comment>
<feature type="region of interest" description="Disordered" evidence="1">
    <location>
        <begin position="35"/>
        <end position="153"/>
    </location>
</feature>
<evidence type="ECO:0000313" key="2">
    <source>
        <dbReference type="EMBL" id="OEL17877.1"/>
    </source>
</evidence>
<dbReference type="InterPro" id="IPR040275">
    <property type="entry name" value="At5g39450-like"/>
</dbReference>
<dbReference type="AlphaFoldDB" id="A0A1E5UYF1"/>
<feature type="compositionally biased region" description="Low complexity" evidence="1">
    <location>
        <begin position="102"/>
        <end position="129"/>
    </location>
</feature>
<reference evidence="2 3" key="1">
    <citation type="submission" date="2016-09" db="EMBL/GenBank/DDBJ databases">
        <title>The draft genome of Dichanthelium oligosanthes: A C3 panicoid grass species.</title>
        <authorList>
            <person name="Studer A.J."/>
            <person name="Schnable J.C."/>
            <person name="Brutnell T.P."/>
        </authorList>
    </citation>
    <scope>NUCLEOTIDE SEQUENCE [LARGE SCALE GENOMIC DNA]</scope>
    <source>
        <strain evidence="3">cv. Kellogg 1175</strain>
        <tissue evidence="2">Leaf</tissue>
    </source>
</reference>
<dbReference type="EMBL" id="LWDX02058407">
    <property type="protein sequence ID" value="OEL17877.1"/>
    <property type="molecule type" value="Genomic_DNA"/>
</dbReference>
<feature type="region of interest" description="Disordered" evidence="1">
    <location>
        <begin position="166"/>
        <end position="185"/>
    </location>
</feature>
<dbReference type="Proteomes" id="UP000095767">
    <property type="component" value="Unassembled WGS sequence"/>
</dbReference>